<comment type="caution">
    <text evidence="1">The sequence shown here is derived from an EMBL/GenBank/DDBJ whole genome shotgun (WGS) entry which is preliminary data.</text>
</comment>
<organism evidence="1 2">
    <name type="scientific">candidate division WWE3 bacterium GW2011_GWB1_41_6</name>
    <dbReference type="NCBI Taxonomy" id="1619112"/>
    <lineage>
        <taxon>Bacteria</taxon>
        <taxon>Katanobacteria</taxon>
    </lineage>
</organism>
<dbReference type="Proteomes" id="UP000034163">
    <property type="component" value="Unassembled WGS sequence"/>
</dbReference>
<accession>A0A0G0WVG0</accession>
<reference evidence="1 2" key="1">
    <citation type="journal article" date="2015" name="Nature">
        <title>rRNA introns, odd ribosomes, and small enigmatic genomes across a large radiation of phyla.</title>
        <authorList>
            <person name="Brown C.T."/>
            <person name="Hug L.A."/>
            <person name="Thomas B.C."/>
            <person name="Sharon I."/>
            <person name="Castelle C.J."/>
            <person name="Singh A."/>
            <person name="Wilkins M.J."/>
            <person name="Williams K.H."/>
            <person name="Banfield J.F."/>
        </authorList>
    </citation>
    <scope>NUCLEOTIDE SEQUENCE [LARGE SCALE GENOMIC DNA]</scope>
</reference>
<protein>
    <submittedName>
        <fullName evidence="1">Uncharacterized protein</fullName>
    </submittedName>
</protein>
<sequence length="330" mass="37138">MPILSVNIGRSEVSLLAFNSIDDFKVYNYPYVINDPSFLKELIKTASKELKIPTLAKYDLLVCGFPEIPDIGMEAKLAMTLDKVSASIKEFFPVFVSNFSILTASSFLSAAKLEYVDVTLSDFFPNLSIYPYLVPNDSLEQFTLDNFVRFFPNELIANNINVPMVFSGDRFGYMFNNDPLSYMLIFDLVKTLGVYELRVDSNNILANLAMIARYDDKYSNILAEYKFESLGVLINAEGTVEGLIETEDGTRQLFEVKNEQLFVVPLALGRNRIVLKNAQLGTIEKTVLGGTLGLIVDTRPKNNPEIYNATYIEKQLNIWANSVKEVITSL</sequence>
<evidence type="ECO:0000313" key="1">
    <source>
        <dbReference type="EMBL" id="KKS16710.1"/>
    </source>
</evidence>
<dbReference type="EMBL" id="LCBS01000014">
    <property type="protein sequence ID" value="KKS16710.1"/>
    <property type="molecule type" value="Genomic_DNA"/>
</dbReference>
<gene>
    <name evidence="1" type="ORF">UU72_C0014G0026</name>
</gene>
<dbReference type="AlphaFoldDB" id="A0A0G0WVG0"/>
<evidence type="ECO:0000313" key="2">
    <source>
        <dbReference type="Proteomes" id="UP000034163"/>
    </source>
</evidence>
<name>A0A0G0WVG0_UNCKA</name>
<proteinExistence type="predicted"/>